<keyword evidence="2" id="KW-1185">Reference proteome</keyword>
<evidence type="ECO:0000313" key="2">
    <source>
        <dbReference type="Proteomes" id="UP001519460"/>
    </source>
</evidence>
<name>A0ABD0LZ25_9CAEN</name>
<reference evidence="1 2" key="1">
    <citation type="journal article" date="2023" name="Sci. Data">
        <title>Genome assembly of the Korean intertidal mud-creeper Batillaria attramentaria.</title>
        <authorList>
            <person name="Patra A.K."/>
            <person name="Ho P.T."/>
            <person name="Jun S."/>
            <person name="Lee S.J."/>
            <person name="Kim Y."/>
            <person name="Won Y.J."/>
        </authorList>
    </citation>
    <scope>NUCLEOTIDE SEQUENCE [LARGE SCALE GENOMIC DNA]</scope>
    <source>
        <strain evidence="1">Wonlab-2016</strain>
    </source>
</reference>
<accession>A0ABD0LZ25</accession>
<evidence type="ECO:0000313" key="1">
    <source>
        <dbReference type="EMBL" id="KAK7504249.1"/>
    </source>
</evidence>
<gene>
    <name evidence="1" type="ORF">BaRGS_00004553</name>
</gene>
<proteinExistence type="predicted"/>
<dbReference type="AlphaFoldDB" id="A0ABD0LZ25"/>
<sequence length="81" mass="9199">MIREEETTQPILKYVDMGVIAPLSANNLRSMQAMLYIPLSMISLSLNNRRCIFQTPRAAAVRRCSSFTKHVQHDKHGLQVA</sequence>
<protein>
    <submittedName>
        <fullName evidence="1">Uncharacterized protein</fullName>
    </submittedName>
</protein>
<organism evidence="1 2">
    <name type="scientific">Batillaria attramentaria</name>
    <dbReference type="NCBI Taxonomy" id="370345"/>
    <lineage>
        <taxon>Eukaryota</taxon>
        <taxon>Metazoa</taxon>
        <taxon>Spiralia</taxon>
        <taxon>Lophotrochozoa</taxon>
        <taxon>Mollusca</taxon>
        <taxon>Gastropoda</taxon>
        <taxon>Caenogastropoda</taxon>
        <taxon>Sorbeoconcha</taxon>
        <taxon>Cerithioidea</taxon>
        <taxon>Batillariidae</taxon>
        <taxon>Batillaria</taxon>
    </lineage>
</organism>
<comment type="caution">
    <text evidence="1">The sequence shown here is derived from an EMBL/GenBank/DDBJ whole genome shotgun (WGS) entry which is preliminary data.</text>
</comment>
<dbReference type="Proteomes" id="UP001519460">
    <property type="component" value="Unassembled WGS sequence"/>
</dbReference>
<dbReference type="EMBL" id="JACVVK020000016">
    <property type="protein sequence ID" value="KAK7504249.1"/>
    <property type="molecule type" value="Genomic_DNA"/>
</dbReference>